<reference evidence="2 3" key="1">
    <citation type="submission" date="2016-11" db="EMBL/GenBank/DDBJ databases">
        <authorList>
            <person name="Jaros S."/>
            <person name="Januszkiewicz K."/>
            <person name="Wedrychowicz H."/>
        </authorList>
    </citation>
    <scope>NUCLEOTIDE SEQUENCE [LARGE SCALE GENOMIC DNA]</scope>
    <source>
        <strain evidence="2 3">DSM 18772</strain>
    </source>
</reference>
<evidence type="ECO:0000313" key="3">
    <source>
        <dbReference type="Proteomes" id="UP000184510"/>
    </source>
</evidence>
<organism evidence="2 3">
    <name type="scientific">Rubritalea squalenifaciens DSM 18772</name>
    <dbReference type="NCBI Taxonomy" id="1123071"/>
    <lineage>
        <taxon>Bacteria</taxon>
        <taxon>Pseudomonadati</taxon>
        <taxon>Verrucomicrobiota</taxon>
        <taxon>Verrucomicrobiia</taxon>
        <taxon>Verrucomicrobiales</taxon>
        <taxon>Rubritaleaceae</taxon>
        <taxon>Rubritalea</taxon>
    </lineage>
</organism>
<protein>
    <recommendedName>
        <fullName evidence="4">Intracellular proteinase inhibitor</fullName>
    </recommendedName>
</protein>
<feature type="signal peptide" evidence="1">
    <location>
        <begin position="1"/>
        <end position="18"/>
    </location>
</feature>
<feature type="chain" id="PRO_5009916243" description="Intracellular proteinase inhibitor" evidence="1">
    <location>
        <begin position="19"/>
        <end position="145"/>
    </location>
</feature>
<evidence type="ECO:0000313" key="2">
    <source>
        <dbReference type="EMBL" id="SHI54405.1"/>
    </source>
</evidence>
<dbReference type="EMBL" id="FQYR01000002">
    <property type="protein sequence ID" value="SHI54405.1"/>
    <property type="molecule type" value="Genomic_DNA"/>
</dbReference>
<keyword evidence="1" id="KW-0732">Signal</keyword>
<evidence type="ECO:0000256" key="1">
    <source>
        <dbReference type="SAM" id="SignalP"/>
    </source>
</evidence>
<dbReference type="STRING" id="1123071.SAMN02745181_0354"/>
<dbReference type="Proteomes" id="UP000184510">
    <property type="component" value="Unassembled WGS sequence"/>
</dbReference>
<keyword evidence="3" id="KW-1185">Reference proteome</keyword>
<name>A0A1M6C049_9BACT</name>
<dbReference type="RefSeq" id="WP_143157784.1">
    <property type="nucleotide sequence ID" value="NZ_FQYR01000002.1"/>
</dbReference>
<accession>A0A1M6C049</accession>
<gene>
    <name evidence="2" type="ORF">SAMN02745181_0354</name>
</gene>
<proteinExistence type="predicted"/>
<dbReference type="InParanoid" id="A0A1M6C049"/>
<dbReference type="AlphaFoldDB" id="A0A1M6C049"/>
<evidence type="ECO:0008006" key="4">
    <source>
        <dbReference type="Google" id="ProtNLM"/>
    </source>
</evidence>
<sequence>MKILITPLLALSILTAYADEPTPEKKGISPAVSQQFGQVIEVKVVFVEKPNTYYAQNMVKASCYVKILEVNGKKLEQPVVLEYRCADVDFKLGSQHTLTAYEDLQSSGVNREWDGKIRQFNYGISHFIRLRNPALPKAKKPYTIE</sequence>